<evidence type="ECO:0000256" key="3">
    <source>
        <dbReference type="ARBA" id="ARBA00022692"/>
    </source>
</evidence>
<name>A0ABZ1CCG3_9BACT</name>
<evidence type="ECO:0000256" key="4">
    <source>
        <dbReference type="ARBA" id="ARBA00022989"/>
    </source>
</evidence>
<dbReference type="RefSeq" id="WP_221030037.1">
    <property type="nucleotide sequence ID" value="NZ_CP139781.1"/>
</dbReference>
<evidence type="ECO:0000313" key="10">
    <source>
        <dbReference type="Proteomes" id="UP000738431"/>
    </source>
</evidence>
<dbReference type="InterPro" id="IPR022781">
    <property type="entry name" value="Flagellar_biosynth_FliO"/>
</dbReference>
<keyword evidence="8" id="KW-0732">Signal</keyword>
<keyword evidence="4 7" id="KW-1133">Transmembrane helix</keyword>
<keyword evidence="10" id="KW-1185">Reference proteome</keyword>
<proteinExistence type="predicted"/>
<protein>
    <submittedName>
        <fullName evidence="9">Flagellar biosynthetic protein FliO</fullName>
    </submittedName>
</protein>
<feature type="transmembrane region" description="Helical" evidence="7">
    <location>
        <begin position="98"/>
        <end position="116"/>
    </location>
</feature>
<keyword evidence="5 7" id="KW-0472">Membrane</keyword>
<keyword evidence="9" id="KW-0282">Flagellum</keyword>
<evidence type="ECO:0000256" key="8">
    <source>
        <dbReference type="SAM" id="SignalP"/>
    </source>
</evidence>
<dbReference type="Pfam" id="PF04347">
    <property type="entry name" value="FliO"/>
    <property type="match status" value="1"/>
</dbReference>
<dbReference type="EMBL" id="CP139781">
    <property type="protein sequence ID" value="WRQ89271.1"/>
    <property type="molecule type" value="Genomic_DNA"/>
</dbReference>
<reference evidence="9 10" key="1">
    <citation type="submission" date="2023-12" db="EMBL/GenBank/DDBJ databases">
        <title>Description of an unclassified Opitutus bacterium of Verrucomicrobiota.</title>
        <authorList>
            <person name="Zhang D.-F."/>
        </authorList>
    </citation>
    <scope>NUCLEOTIDE SEQUENCE [LARGE SCALE GENOMIC DNA]</scope>
    <source>
        <strain evidence="9 10">WL0086</strain>
    </source>
</reference>
<feature type="chain" id="PRO_5046881820" evidence="8">
    <location>
        <begin position="36"/>
        <end position="188"/>
    </location>
</feature>
<gene>
    <name evidence="9" type="ORF">K1X11_007615</name>
</gene>
<evidence type="ECO:0000256" key="2">
    <source>
        <dbReference type="ARBA" id="ARBA00022475"/>
    </source>
</evidence>
<feature type="signal peptide" evidence="8">
    <location>
        <begin position="1"/>
        <end position="35"/>
    </location>
</feature>
<comment type="subcellular location">
    <subcellularLocation>
        <location evidence="1">Cell membrane</location>
    </subcellularLocation>
</comment>
<feature type="region of interest" description="Disordered" evidence="6">
    <location>
        <begin position="41"/>
        <end position="73"/>
    </location>
</feature>
<evidence type="ECO:0000313" key="9">
    <source>
        <dbReference type="EMBL" id="WRQ89271.1"/>
    </source>
</evidence>
<accession>A0ABZ1CCG3</accession>
<keyword evidence="9" id="KW-0969">Cilium</keyword>
<evidence type="ECO:0000256" key="6">
    <source>
        <dbReference type="SAM" id="MobiDB-lite"/>
    </source>
</evidence>
<keyword evidence="9" id="KW-0966">Cell projection</keyword>
<dbReference type="Proteomes" id="UP000738431">
    <property type="component" value="Chromosome"/>
</dbReference>
<sequence length="188" mass="19606">MSVLSPVSRRFTSVTRWLLVVAGCTGLELVQPALAADPQPATAVAEDATSNESSTISEFEEPASSSAAERGGNTLLYPADGDNRIGGGAVAPADHLSTGWLLAGLVLVGAGVWVWLQRGRLPRRAGSARLIDIEETKSLGNRQFLVVAACDGRRFLLGVSPGHINTLADLDDLPTSAAVIPPAPEAER</sequence>
<organism evidence="9 10">
    <name type="scientific">Actomonas aquatica</name>
    <dbReference type="NCBI Taxonomy" id="2866162"/>
    <lineage>
        <taxon>Bacteria</taxon>
        <taxon>Pseudomonadati</taxon>
        <taxon>Verrucomicrobiota</taxon>
        <taxon>Opitutia</taxon>
        <taxon>Opitutales</taxon>
        <taxon>Opitutaceae</taxon>
        <taxon>Actomonas</taxon>
    </lineage>
</organism>
<evidence type="ECO:0000256" key="5">
    <source>
        <dbReference type="ARBA" id="ARBA00023136"/>
    </source>
</evidence>
<evidence type="ECO:0000256" key="7">
    <source>
        <dbReference type="SAM" id="Phobius"/>
    </source>
</evidence>
<keyword evidence="3 7" id="KW-0812">Transmembrane</keyword>
<evidence type="ECO:0000256" key="1">
    <source>
        <dbReference type="ARBA" id="ARBA00004236"/>
    </source>
</evidence>
<keyword evidence="2" id="KW-1003">Cell membrane</keyword>